<keyword evidence="4" id="KW-1185">Reference proteome</keyword>
<dbReference type="InterPro" id="IPR011642">
    <property type="entry name" value="Gate_dom"/>
</dbReference>
<keyword evidence="1" id="KW-1133">Transmembrane helix</keyword>
<dbReference type="EMBL" id="JABXYM010000001">
    <property type="protein sequence ID" value="MCR6096569.1"/>
    <property type="molecule type" value="Genomic_DNA"/>
</dbReference>
<dbReference type="AlphaFoldDB" id="A0A9Q4B1F4"/>
<gene>
    <name evidence="3" type="ORF">HXA33_08375</name>
</gene>
<accession>A0A9Q4B1F4</accession>
<dbReference type="Pfam" id="PF07670">
    <property type="entry name" value="Gate"/>
    <property type="match status" value="1"/>
</dbReference>
<comment type="caution">
    <text evidence="3">The sequence shown here is derived from an EMBL/GenBank/DDBJ whole genome shotgun (WGS) entry which is preliminary data.</text>
</comment>
<feature type="domain" description="Nucleoside transporter/FeoB GTPase Gate" evidence="2">
    <location>
        <begin position="42"/>
        <end position="151"/>
    </location>
</feature>
<evidence type="ECO:0000256" key="1">
    <source>
        <dbReference type="SAM" id="Phobius"/>
    </source>
</evidence>
<keyword evidence="1" id="KW-0812">Transmembrane</keyword>
<evidence type="ECO:0000313" key="4">
    <source>
        <dbReference type="Proteomes" id="UP001057753"/>
    </source>
</evidence>
<dbReference type="RefSeq" id="WP_257821142.1">
    <property type="nucleotide sequence ID" value="NZ_JABXYM010000001.1"/>
</dbReference>
<evidence type="ECO:0000259" key="2">
    <source>
        <dbReference type="Pfam" id="PF07670"/>
    </source>
</evidence>
<feature type="transmembrane region" description="Helical" evidence="1">
    <location>
        <begin position="133"/>
        <end position="153"/>
    </location>
</feature>
<keyword evidence="1" id="KW-0472">Membrane</keyword>
<protein>
    <submittedName>
        <fullName evidence="3">Spore maturation protein</fullName>
    </submittedName>
</protein>
<evidence type="ECO:0000313" key="3">
    <source>
        <dbReference type="EMBL" id="MCR6096569.1"/>
    </source>
</evidence>
<feature type="transmembrane region" description="Helical" evidence="1">
    <location>
        <begin position="165"/>
        <end position="183"/>
    </location>
</feature>
<dbReference type="Proteomes" id="UP001057753">
    <property type="component" value="Unassembled WGS sequence"/>
</dbReference>
<proteinExistence type="predicted"/>
<feature type="transmembrane region" description="Helical" evidence="1">
    <location>
        <begin position="37"/>
        <end position="55"/>
    </location>
</feature>
<name>A0A9Q4B1F4_SALAG</name>
<reference evidence="3" key="1">
    <citation type="submission" date="2020-06" db="EMBL/GenBank/DDBJ databases">
        <title>Insight into the genomes of haloalkaliphilic bacilli from Kenyan soda lakes.</title>
        <authorList>
            <person name="Mwirichia R."/>
            <person name="Villamizar G.C."/>
            <person name="Poehlein A."/>
            <person name="Mugweru J."/>
            <person name="Kipnyargis A."/>
            <person name="Kiplimo D."/>
            <person name="Orwa P."/>
            <person name="Daniel R."/>
        </authorList>
    </citation>
    <scope>NUCLEOTIDE SEQUENCE</scope>
    <source>
        <strain evidence="3">B1096_S55</strain>
    </source>
</reference>
<sequence>MVNIIWVGLFVVGFMFAAINGNMEQVNEAVFAGAKEAVTICIGLISILTFWLGMMRIAEMAGMLRAVGRVLQPFVRKLFPDIPKDHPAIGYIISNMSANLFGLGNAATPMGIKAMKELKELNNNKDEASRSMITLLAINTASITLIPTTVISLRIDYQSAAPTEIVMTTIMATACSTIGAILIDRYFYYRRLRKGCGDN</sequence>
<organism evidence="3 4">
    <name type="scientific">Salipaludibacillus agaradhaerens</name>
    <name type="common">Bacillus agaradhaerens</name>
    <dbReference type="NCBI Taxonomy" id="76935"/>
    <lineage>
        <taxon>Bacteria</taxon>
        <taxon>Bacillati</taxon>
        <taxon>Bacillota</taxon>
        <taxon>Bacilli</taxon>
        <taxon>Bacillales</taxon>
        <taxon>Bacillaceae</taxon>
    </lineage>
</organism>